<keyword evidence="9" id="KW-1185">Reference proteome</keyword>
<keyword evidence="1" id="KW-0479">Metal-binding</keyword>
<keyword evidence="4" id="KW-0862">Zinc</keyword>
<feature type="domain" description="C2H2-type" evidence="7">
    <location>
        <begin position="168"/>
        <end position="186"/>
    </location>
</feature>
<feature type="region of interest" description="Disordered" evidence="6">
    <location>
        <begin position="264"/>
        <end position="285"/>
    </location>
</feature>
<evidence type="ECO:0000256" key="1">
    <source>
        <dbReference type="ARBA" id="ARBA00022723"/>
    </source>
</evidence>
<dbReference type="Ensembl" id="ENSCVAT00000031679.1">
    <property type="protein sequence ID" value="ENSCVAP00000015823.1"/>
    <property type="gene ID" value="ENSCVAG00000018677.1"/>
</dbReference>
<dbReference type="SUPFAM" id="SSF57667">
    <property type="entry name" value="beta-beta-alpha zinc fingers"/>
    <property type="match status" value="2"/>
</dbReference>
<evidence type="ECO:0000256" key="2">
    <source>
        <dbReference type="ARBA" id="ARBA00022737"/>
    </source>
</evidence>
<dbReference type="Gene3D" id="3.30.160.60">
    <property type="entry name" value="Classic Zinc Finger"/>
    <property type="match status" value="3"/>
</dbReference>
<dbReference type="RefSeq" id="XP_015255385.1">
    <property type="nucleotide sequence ID" value="XM_015399899.1"/>
</dbReference>
<protein>
    <submittedName>
        <fullName evidence="8">Zinc finger protein Xfin-like</fullName>
    </submittedName>
</protein>
<feature type="domain" description="C2H2-type" evidence="7">
    <location>
        <begin position="132"/>
        <end position="160"/>
    </location>
</feature>
<evidence type="ECO:0000256" key="3">
    <source>
        <dbReference type="ARBA" id="ARBA00022771"/>
    </source>
</evidence>
<dbReference type="Pfam" id="PF00096">
    <property type="entry name" value="zf-C2H2"/>
    <property type="match status" value="1"/>
</dbReference>
<reference evidence="8" key="1">
    <citation type="submission" date="2025-05" db="UniProtKB">
        <authorList>
            <consortium name="Ensembl"/>
        </authorList>
    </citation>
    <scope>IDENTIFICATION</scope>
</reference>
<evidence type="ECO:0000259" key="7">
    <source>
        <dbReference type="PROSITE" id="PS50157"/>
    </source>
</evidence>
<accession>A0A3Q2DBD5</accession>
<dbReference type="KEGG" id="cvg:107101121"/>
<sequence length="333" mass="38571">MELLKIEKVVGNEIKSPSAEIKPNPVVAPKYCHHEGLQCFHCLIIFKDLKSKERHIRRNHRDEYAHHLQQNNTLFMCYKCNKPFSTAEELSQHQRTHITDEKPFSCSLCQKRFCTFSERNKHRRKDCGKRRYLCEDCGTRFPIPFRLRKHRIAMHPEKEVTAENADMFQCSKCGVCFQSEEELLQHLEEFSDCVLGESQGEIRRYEPVSTYPEVEVKKIKQEKDAKGYEGCSDSTGTASVKPKIPCPEEDCDCTFPSVEALRTHKKEQHGPRALKAPSSEYTRPTCGENCARESTLKAHQSSHIKREVDVERDDIEGKNIPLMSHDHVMHVAR</sequence>
<dbReference type="OMA" id="NKHRRHE"/>
<dbReference type="GeneTree" id="ENSGT00940000171595"/>
<dbReference type="GeneID" id="107101121"/>
<dbReference type="PROSITE" id="PS00028">
    <property type="entry name" value="ZINC_FINGER_C2H2_1"/>
    <property type="match status" value="4"/>
</dbReference>
<evidence type="ECO:0000256" key="6">
    <source>
        <dbReference type="SAM" id="MobiDB-lite"/>
    </source>
</evidence>
<organism evidence="8 9">
    <name type="scientific">Cyprinodon variegatus</name>
    <name type="common">Sheepshead minnow</name>
    <dbReference type="NCBI Taxonomy" id="28743"/>
    <lineage>
        <taxon>Eukaryota</taxon>
        <taxon>Metazoa</taxon>
        <taxon>Chordata</taxon>
        <taxon>Craniata</taxon>
        <taxon>Vertebrata</taxon>
        <taxon>Euteleostomi</taxon>
        <taxon>Actinopterygii</taxon>
        <taxon>Neopterygii</taxon>
        <taxon>Teleostei</taxon>
        <taxon>Neoteleostei</taxon>
        <taxon>Acanthomorphata</taxon>
        <taxon>Ovalentaria</taxon>
        <taxon>Atherinomorphae</taxon>
        <taxon>Cyprinodontiformes</taxon>
        <taxon>Cyprinodontidae</taxon>
        <taxon>Cyprinodon</taxon>
    </lineage>
</organism>
<evidence type="ECO:0000256" key="4">
    <source>
        <dbReference type="ARBA" id="ARBA00022833"/>
    </source>
</evidence>
<dbReference type="Ensembl" id="ENSCVAT00000024039.1">
    <property type="protein sequence ID" value="ENSCVAP00000015829.1"/>
    <property type="gene ID" value="ENSCVAG00000018677.1"/>
</dbReference>
<proteinExistence type="predicted"/>
<dbReference type="GO" id="GO:0008270">
    <property type="term" value="F:zinc ion binding"/>
    <property type="evidence" value="ECO:0007669"/>
    <property type="project" value="UniProtKB-KW"/>
</dbReference>
<dbReference type="PROSITE" id="PS50157">
    <property type="entry name" value="ZINC_FINGER_C2H2_2"/>
    <property type="match status" value="4"/>
</dbReference>
<dbReference type="InterPro" id="IPR013087">
    <property type="entry name" value="Znf_C2H2_type"/>
</dbReference>
<dbReference type="Proteomes" id="UP000265020">
    <property type="component" value="Unassembled WGS sequence"/>
</dbReference>
<evidence type="ECO:0000313" key="9">
    <source>
        <dbReference type="Proteomes" id="UP000265020"/>
    </source>
</evidence>
<dbReference type="AlphaFoldDB" id="A0A3Q2DBD5"/>
<dbReference type="InterPro" id="IPR036236">
    <property type="entry name" value="Znf_C2H2_sf"/>
</dbReference>
<keyword evidence="2" id="KW-0677">Repeat</keyword>
<dbReference type="SMART" id="SM00355">
    <property type="entry name" value="ZnF_C2H2"/>
    <property type="match status" value="7"/>
</dbReference>
<dbReference type="OrthoDB" id="6910977at2759"/>
<feature type="domain" description="C2H2-type" evidence="7">
    <location>
        <begin position="75"/>
        <end position="102"/>
    </location>
</feature>
<dbReference type="PANTHER" id="PTHR24379">
    <property type="entry name" value="KRAB AND ZINC FINGER DOMAIN-CONTAINING"/>
    <property type="match status" value="1"/>
</dbReference>
<evidence type="ECO:0000313" key="8">
    <source>
        <dbReference type="Ensembl" id="ENSCVAP00000015829.1"/>
    </source>
</evidence>
<keyword evidence="3 5" id="KW-0863">Zinc-finger</keyword>
<evidence type="ECO:0000256" key="5">
    <source>
        <dbReference type="PROSITE-ProRule" id="PRU00042"/>
    </source>
</evidence>
<feature type="domain" description="C2H2-type" evidence="7">
    <location>
        <begin position="104"/>
        <end position="131"/>
    </location>
</feature>
<dbReference type="RefSeq" id="XP_015255384.1">
    <property type="nucleotide sequence ID" value="XM_015399898.1"/>
</dbReference>
<dbReference type="PANTHER" id="PTHR24379:SF121">
    <property type="entry name" value="C2H2-TYPE DOMAIN-CONTAINING PROTEIN"/>
    <property type="match status" value="1"/>
</dbReference>
<name>A0A3Q2DBD5_CYPVA</name>